<dbReference type="Gene3D" id="3.40.50.300">
    <property type="entry name" value="P-loop containing nucleotide triphosphate hydrolases"/>
    <property type="match status" value="1"/>
</dbReference>
<evidence type="ECO:0000259" key="1">
    <source>
        <dbReference type="Pfam" id="PF00931"/>
    </source>
</evidence>
<dbReference type="Proteomes" id="UP001551189">
    <property type="component" value="Unassembled WGS sequence"/>
</dbReference>
<feature type="domain" description="NB-ARC" evidence="1">
    <location>
        <begin position="32"/>
        <end position="85"/>
    </location>
</feature>
<gene>
    <name evidence="2" type="ORF">ABZ931_38285</name>
</gene>
<organism evidence="2 3">
    <name type="scientific">Streptomyces neyagawaensis</name>
    <dbReference type="NCBI Taxonomy" id="42238"/>
    <lineage>
        <taxon>Bacteria</taxon>
        <taxon>Bacillati</taxon>
        <taxon>Actinomycetota</taxon>
        <taxon>Actinomycetes</taxon>
        <taxon>Kitasatosporales</taxon>
        <taxon>Streptomycetaceae</taxon>
        <taxon>Streptomyces</taxon>
    </lineage>
</organism>
<dbReference type="InterPro" id="IPR027417">
    <property type="entry name" value="P-loop_NTPase"/>
</dbReference>
<name>A0ABV3BBF0_9ACTN</name>
<dbReference type="EMBL" id="JBEYXT010000371">
    <property type="protein sequence ID" value="MEU6806777.1"/>
    <property type="molecule type" value="Genomic_DNA"/>
</dbReference>
<evidence type="ECO:0000313" key="2">
    <source>
        <dbReference type="EMBL" id="MEU6806777.1"/>
    </source>
</evidence>
<dbReference type="SUPFAM" id="SSF52540">
    <property type="entry name" value="P-loop containing nucleoside triphosphate hydrolases"/>
    <property type="match status" value="1"/>
</dbReference>
<dbReference type="InterPro" id="IPR002182">
    <property type="entry name" value="NB-ARC"/>
</dbReference>
<protein>
    <submittedName>
        <fullName evidence="2">NB-ARC domain-containing protein</fullName>
    </submittedName>
</protein>
<evidence type="ECO:0000313" key="3">
    <source>
        <dbReference type="Proteomes" id="UP001551189"/>
    </source>
</evidence>
<dbReference type="Pfam" id="PF00931">
    <property type="entry name" value="NB-ARC"/>
    <property type="match status" value="1"/>
</dbReference>
<keyword evidence="3" id="KW-1185">Reference proteome</keyword>
<dbReference type="RefSeq" id="WP_359702635.1">
    <property type="nucleotide sequence ID" value="NZ_JBEYXT010000371.1"/>
</dbReference>
<proteinExistence type="predicted"/>
<comment type="caution">
    <text evidence="2">The sequence shown here is derived from an EMBL/GenBank/DDBJ whole genome shotgun (WGS) entry which is preliminary data.</text>
</comment>
<sequence>MRGRAAIAAKVAEATRFITGDTLESGEDPGRAGDHLGRLLARRPRTLLVIDDVWEPEQLEPFLRGAHEKCVRLVTTRKPAVLPSDACRVVVDRMSFAQAQAVLTRQLHSGLPASLAAALVKATGRWALLLRLVNQLIVVQAATGVPQAAAAQAILERLRALGPASADPDVPVDRARTARCWPTSQTTDASGAGTLPPELLCAASPAPSAGSEPWRSAPTAPWSPLRGTMDGYGSGTPPLVCFDTL</sequence>
<accession>A0ABV3BBF0</accession>
<reference evidence="2 3" key="1">
    <citation type="submission" date="2024-06" db="EMBL/GenBank/DDBJ databases">
        <title>The Natural Products Discovery Center: Release of the First 8490 Sequenced Strains for Exploring Actinobacteria Biosynthetic Diversity.</title>
        <authorList>
            <person name="Kalkreuter E."/>
            <person name="Kautsar S.A."/>
            <person name="Yang D."/>
            <person name="Bader C.D."/>
            <person name="Teijaro C.N."/>
            <person name="Fluegel L."/>
            <person name="Davis C.M."/>
            <person name="Simpson J.R."/>
            <person name="Lauterbach L."/>
            <person name="Steele A.D."/>
            <person name="Gui C."/>
            <person name="Meng S."/>
            <person name="Li G."/>
            <person name="Viehrig K."/>
            <person name="Ye F."/>
            <person name="Su P."/>
            <person name="Kiefer A.F."/>
            <person name="Nichols A."/>
            <person name="Cepeda A.J."/>
            <person name="Yan W."/>
            <person name="Fan B."/>
            <person name="Jiang Y."/>
            <person name="Adhikari A."/>
            <person name="Zheng C.-J."/>
            <person name="Schuster L."/>
            <person name="Cowan T.M."/>
            <person name="Smanski M.J."/>
            <person name="Chevrette M.G."/>
            <person name="De Carvalho L.P.S."/>
            <person name="Shen B."/>
        </authorList>
    </citation>
    <scope>NUCLEOTIDE SEQUENCE [LARGE SCALE GENOMIC DNA]</scope>
    <source>
        <strain evidence="2 3">NPDC046851</strain>
    </source>
</reference>